<sequence length="49" mass="5787">MLVLLCNLHHFIQLALAVANSIFSWIQCWQIIFFFFALIMCHIYVEVVS</sequence>
<protein>
    <submittedName>
        <fullName evidence="3">Uncharacterized protein</fullName>
    </submittedName>
</protein>
<proteinExistence type="predicted"/>
<evidence type="ECO:0000256" key="2">
    <source>
        <dbReference type="SAM" id="SignalP"/>
    </source>
</evidence>
<keyword evidence="1" id="KW-0472">Membrane</keyword>
<organism evidence="3">
    <name type="scientific">Rhizophora mucronata</name>
    <name type="common">Asiatic mangrove</name>
    <dbReference type="NCBI Taxonomy" id="61149"/>
    <lineage>
        <taxon>Eukaryota</taxon>
        <taxon>Viridiplantae</taxon>
        <taxon>Streptophyta</taxon>
        <taxon>Embryophyta</taxon>
        <taxon>Tracheophyta</taxon>
        <taxon>Spermatophyta</taxon>
        <taxon>Magnoliopsida</taxon>
        <taxon>eudicotyledons</taxon>
        <taxon>Gunneridae</taxon>
        <taxon>Pentapetalae</taxon>
        <taxon>rosids</taxon>
        <taxon>fabids</taxon>
        <taxon>Malpighiales</taxon>
        <taxon>Rhizophoraceae</taxon>
        <taxon>Rhizophora</taxon>
    </lineage>
</organism>
<feature type="signal peptide" evidence="2">
    <location>
        <begin position="1"/>
        <end position="17"/>
    </location>
</feature>
<evidence type="ECO:0000256" key="1">
    <source>
        <dbReference type="SAM" id="Phobius"/>
    </source>
</evidence>
<reference evidence="3" key="1">
    <citation type="submission" date="2018-02" db="EMBL/GenBank/DDBJ databases">
        <title>Rhizophora mucronata_Transcriptome.</title>
        <authorList>
            <person name="Meera S.P."/>
            <person name="Sreeshan A."/>
            <person name="Augustine A."/>
        </authorList>
    </citation>
    <scope>NUCLEOTIDE SEQUENCE</scope>
    <source>
        <tissue evidence="3">Leaf</tissue>
    </source>
</reference>
<keyword evidence="2" id="KW-0732">Signal</keyword>
<keyword evidence="1" id="KW-1133">Transmembrane helix</keyword>
<accession>A0A2P2P117</accession>
<evidence type="ECO:0000313" key="3">
    <source>
        <dbReference type="EMBL" id="MBX48418.1"/>
    </source>
</evidence>
<keyword evidence="1" id="KW-0812">Transmembrane</keyword>
<name>A0A2P2P117_RHIMU</name>
<dbReference type="EMBL" id="GGEC01067934">
    <property type="protein sequence ID" value="MBX48418.1"/>
    <property type="molecule type" value="Transcribed_RNA"/>
</dbReference>
<dbReference type="AlphaFoldDB" id="A0A2P2P117"/>
<feature type="transmembrane region" description="Helical" evidence="1">
    <location>
        <begin position="27"/>
        <end position="45"/>
    </location>
</feature>
<feature type="chain" id="PRO_5015103235" evidence="2">
    <location>
        <begin position="18"/>
        <end position="49"/>
    </location>
</feature>